<dbReference type="Pfam" id="PF01702">
    <property type="entry name" value="TGT"/>
    <property type="match status" value="1"/>
</dbReference>
<evidence type="ECO:0000256" key="3">
    <source>
        <dbReference type="ARBA" id="ARBA00022694"/>
    </source>
</evidence>
<dbReference type="OrthoDB" id="115061at2157"/>
<dbReference type="UniPathway" id="UPA00393"/>
<dbReference type="SUPFAM" id="SSF52141">
    <property type="entry name" value="Uracil-DNA glycosylase-like"/>
    <property type="match status" value="1"/>
</dbReference>
<dbReference type="InterPro" id="IPR002478">
    <property type="entry name" value="PUA"/>
</dbReference>
<dbReference type="Pfam" id="PF17884">
    <property type="entry name" value="DUF5591"/>
    <property type="match status" value="1"/>
</dbReference>
<dbReference type="Gene3D" id="3.40.50.10630">
    <property type="entry name" value="Uracil-DNA glycosylase-like"/>
    <property type="match status" value="1"/>
</dbReference>
<evidence type="ECO:0000256" key="1">
    <source>
        <dbReference type="ARBA" id="ARBA00005030"/>
    </source>
</evidence>
<dbReference type="PROSITE" id="PS50890">
    <property type="entry name" value="PUA"/>
    <property type="match status" value="1"/>
</dbReference>
<evidence type="ECO:0000313" key="6">
    <source>
        <dbReference type="Proteomes" id="UP000002613"/>
    </source>
</evidence>
<accession>D3RZP2</accession>
<reference evidence="5 6" key="2">
    <citation type="journal article" date="2011" name="Stand. Genomic Sci.">
        <title>Complete genome sequence of Ferroglobus placidus AEDII12DO.</title>
        <authorList>
            <person name="Anderson I."/>
            <person name="Risso C."/>
            <person name="Holmes D."/>
            <person name="Lucas S."/>
            <person name="Copeland A."/>
            <person name="Lapidus A."/>
            <person name="Cheng J.F."/>
            <person name="Bruce D."/>
            <person name="Goodwin L."/>
            <person name="Pitluck S."/>
            <person name="Saunders E."/>
            <person name="Brettin T."/>
            <person name="Detter J.C."/>
            <person name="Han C."/>
            <person name="Tapia R."/>
            <person name="Larimer F."/>
            <person name="Land M."/>
            <person name="Hauser L."/>
            <person name="Woyke T."/>
            <person name="Lovley D."/>
            <person name="Kyrpides N."/>
            <person name="Ivanova N."/>
        </authorList>
    </citation>
    <scope>NUCLEOTIDE SEQUENCE [LARGE SCALE GENOMIC DNA]</scope>
    <source>
        <strain evidence="6">DSM 10642 / AEDII12DO</strain>
    </source>
</reference>
<dbReference type="Proteomes" id="UP000002613">
    <property type="component" value="Chromosome"/>
</dbReference>
<dbReference type="GO" id="GO:0003723">
    <property type="term" value="F:RNA binding"/>
    <property type="evidence" value="ECO:0007669"/>
    <property type="project" value="InterPro"/>
</dbReference>
<dbReference type="GO" id="GO:0002099">
    <property type="term" value="P:tRNA wobble guanine modification"/>
    <property type="evidence" value="ECO:0007669"/>
    <property type="project" value="TreeGrafter"/>
</dbReference>
<dbReference type="InterPro" id="IPR050076">
    <property type="entry name" value="ArchSynthase1/Queuine_TRR"/>
</dbReference>
<dbReference type="eggNOG" id="arCOG00990">
    <property type="taxonomic scope" value="Archaea"/>
</dbReference>
<dbReference type="InterPro" id="IPR036895">
    <property type="entry name" value="Uracil-DNA_glycosylase-like_sf"/>
</dbReference>
<dbReference type="InterPro" id="IPR002616">
    <property type="entry name" value="tRNA_ribo_trans-like"/>
</dbReference>
<feature type="domain" description="PUA" evidence="4">
    <location>
        <begin position="453"/>
        <end position="520"/>
    </location>
</feature>
<dbReference type="HOGENOM" id="CLU_029831_0_0_2"/>
<dbReference type="Gene3D" id="3.20.20.105">
    <property type="entry name" value="Queuine tRNA-ribosyltransferase-like"/>
    <property type="match status" value="1"/>
</dbReference>
<dbReference type="Pfam" id="PF22176">
    <property type="entry name" value="AF_0587-like_pre-PUA"/>
    <property type="match status" value="1"/>
</dbReference>
<organism evidence="5 6">
    <name type="scientific">Ferroglobus placidus (strain DSM 10642 / AEDII12DO)</name>
    <dbReference type="NCBI Taxonomy" id="589924"/>
    <lineage>
        <taxon>Archaea</taxon>
        <taxon>Methanobacteriati</taxon>
        <taxon>Methanobacteriota</taxon>
        <taxon>Archaeoglobi</taxon>
        <taxon>Archaeoglobales</taxon>
        <taxon>Archaeoglobaceae</taxon>
        <taxon>Ferroglobus</taxon>
    </lineage>
</organism>
<dbReference type="PaxDb" id="589924-Ferp_1812"/>
<dbReference type="InterPro" id="IPR036511">
    <property type="entry name" value="TGT-like_sf"/>
</dbReference>
<evidence type="ECO:0000259" key="4">
    <source>
        <dbReference type="SMART" id="SM00359"/>
    </source>
</evidence>
<dbReference type="PANTHER" id="PTHR46499:SF2">
    <property type="entry name" value="ARCHAEOSINE SYNTHASE"/>
    <property type="match status" value="1"/>
</dbReference>
<proteinExistence type="inferred from homology"/>
<dbReference type="InterPro" id="IPR015947">
    <property type="entry name" value="PUA-like_sf"/>
</dbReference>
<dbReference type="SMART" id="SM00359">
    <property type="entry name" value="PUA"/>
    <property type="match status" value="1"/>
</dbReference>
<sequence length="523" mass="60531">MTFRLEKRDGFARAGEYKEVKTPALIDLREDTSLEVEVKAPEFLEKIDRELYEAYNFEGEIKILVLEGLSEREKVEKIVSFRSFNLSPLYLPGVATPQNALIYVYLGADFLDNLLALRMAYDGVYFTPERNFRLESLKSLPCSCKFCEEVGSFKELNKFERYEFLANHNTEVLKREIELARNLIFSEEIRDVVEARSKIVPEAEVLLRYADRNYEAFEKYTPVFRKSKLYPTTDSSYRRVEVARYFERMRKVYSPKSKIALLLPCSAKKPYLLSKSHRIIRDKLGKALKGVNEIIISSPFVAPRELELIYPIVAYDTPTTGDWSDFEINFVAEKLSPLLEKFEKVYAYLHGGYRKVAEKAQKISGVEIEFVDDLNELKRKLESEEKTDFDLYSEMLRHMSLYQFGVGFEGKARGKYPELRFFGKGLAGRVDTNYGMLDIYEEFAHRLFEKGVYTIKIDEFDPKGTIFAAGVLEADERIRPNDVAVFYNSEVIGVAQAVMSGREMEVSEQGVAAIVRRKFHRKS</sequence>
<dbReference type="GeneID" id="8779340"/>
<dbReference type="PANTHER" id="PTHR46499">
    <property type="entry name" value="QUEUINE TRNA-RIBOSYLTRANSFERASE"/>
    <property type="match status" value="1"/>
</dbReference>
<dbReference type="Gene3D" id="3.10.450.90">
    <property type="entry name" value="ArcTGT, C2 domain"/>
    <property type="match status" value="1"/>
</dbReference>
<dbReference type="InterPro" id="IPR040777">
    <property type="entry name" value="DUF5591"/>
</dbReference>
<dbReference type="InterPro" id="IPR038250">
    <property type="entry name" value="TGT_C2_sf"/>
</dbReference>
<dbReference type="Pfam" id="PF01472">
    <property type="entry name" value="PUA"/>
    <property type="match status" value="1"/>
</dbReference>
<dbReference type="EMBL" id="CP001899">
    <property type="protein sequence ID" value="ADC65955.1"/>
    <property type="molecule type" value="Genomic_DNA"/>
</dbReference>
<dbReference type="STRING" id="589924.Ferp_1812"/>
<keyword evidence="6" id="KW-1185">Reference proteome</keyword>
<dbReference type="Gene3D" id="2.30.130.10">
    <property type="entry name" value="PUA domain"/>
    <property type="match status" value="1"/>
</dbReference>
<name>D3RZP2_FERPA</name>
<evidence type="ECO:0000313" key="5">
    <source>
        <dbReference type="EMBL" id="ADC65955.1"/>
    </source>
</evidence>
<comment type="similarity">
    <text evidence="2">Belongs to the archaeosine synthase type 1 family.</text>
</comment>
<dbReference type="InterPro" id="IPR036974">
    <property type="entry name" value="PUA_sf"/>
</dbReference>
<dbReference type="KEGG" id="fpl:Ferp_1812"/>
<keyword evidence="3" id="KW-0819">tRNA processing</keyword>
<dbReference type="NCBIfam" id="NF040592">
    <property type="entry name" value="tRNA_mod_ArcS"/>
    <property type="match status" value="1"/>
</dbReference>
<dbReference type="InterPro" id="IPR054032">
    <property type="entry name" value="AF_0587-like_pre-PUA"/>
</dbReference>
<protein>
    <submittedName>
        <fullName evidence="5">PUA domain containing protein</fullName>
    </submittedName>
</protein>
<comment type="pathway">
    <text evidence="1">tRNA modification; archaeosine-tRNA biosynthesis.</text>
</comment>
<dbReference type="RefSeq" id="WP_012966294.1">
    <property type="nucleotide sequence ID" value="NC_013849.1"/>
</dbReference>
<dbReference type="AlphaFoldDB" id="D3RZP2"/>
<dbReference type="SUPFAM" id="SSF88802">
    <property type="entry name" value="Pre-PUA domain"/>
    <property type="match status" value="1"/>
</dbReference>
<gene>
    <name evidence="5" type="ordered locus">Ferp_1812</name>
</gene>
<dbReference type="SUPFAM" id="SSF88697">
    <property type="entry name" value="PUA domain-like"/>
    <property type="match status" value="1"/>
</dbReference>
<dbReference type="InterPro" id="IPR053418">
    <property type="entry name" value="Archaeosine_synthase_1"/>
</dbReference>
<evidence type="ECO:0000256" key="2">
    <source>
        <dbReference type="ARBA" id="ARBA00008906"/>
    </source>
</evidence>
<dbReference type="SUPFAM" id="SSF51713">
    <property type="entry name" value="tRNA-guanine transglycosylase"/>
    <property type="match status" value="1"/>
</dbReference>
<dbReference type="GO" id="GO:0005737">
    <property type="term" value="C:cytoplasm"/>
    <property type="evidence" value="ECO:0007669"/>
    <property type="project" value="TreeGrafter"/>
</dbReference>
<reference evidence="6" key="1">
    <citation type="submission" date="2010-02" db="EMBL/GenBank/DDBJ databases">
        <title>Complete sequence of Ferroglobus placidus DSM 10642.</title>
        <authorList>
            <consortium name="US DOE Joint Genome Institute"/>
            <person name="Lucas S."/>
            <person name="Copeland A."/>
            <person name="Lapidus A."/>
            <person name="Cheng J.-F."/>
            <person name="Bruce D."/>
            <person name="Goodwin L."/>
            <person name="Pitluck S."/>
            <person name="Saunders E."/>
            <person name="Brettin T."/>
            <person name="Detter J.C."/>
            <person name="Han C."/>
            <person name="Tapia R."/>
            <person name="Larimer F."/>
            <person name="Land M."/>
            <person name="Hauser L."/>
            <person name="Kyrpides N."/>
            <person name="Ivanova N."/>
            <person name="Holmes D."/>
            <person name="Lovley D."/>
            <person name="Kyrpides N."/>
            <person name="Anderson I.J."/>
            <person name="Woyke T."/>
        </authorList>
    </citation>
    <scope>NUCLEOTIDE SEQUENCE [LARGE SCALE GENOMIC DNA]</scope>
    <source>
        <strain evidence="6">DSM 10642 / AEDII12DO</strain>
    </source>
</reference>